<evidence type="ECO:0000256" key="4">
    <source>
        <dbReference type="ARBA" id="ARBA00023163"/>
    </source>
</evidence>
<dbReference type="SUPFAM" id="SSF46785">
    <property type="entry name" value="Winged helix' DNA-binding domain"/>
    <property type="match status" value="1"/>
</dbReference>
<dbReference type="SUPFAM" id="SSF53850">
    <property type="entry name" value="Periplasmic binding protein-like II"/>
    <property type="match status" value="1"/>
</dbReference>
<dbReference type="GO" id="GO:0006351">
    <property type="term" value="P:DNA-templated transcription"/>
    <property type="evidence" value="ECO:0007669"/>
    <property type="project" value="TreeGrafter"/>
</dbReference>
<dbReference type="RefSeq" id="WP_065272385.1">
    <property type="nucleotide sequence ID" value="NZ_CP015124.1"/>
</dbReference>
<organism evidence="6 7">
    <name type="scientific">Phaeobacter gallaeciensis</name>
    <dbReference type="NCBI Taxonomy" id="60890"/>
    <lineage>
        <taxon>Bacteria</taxon>
        <taxon>Pseudomonadati</taxon>
        <taxon>Pseudomonadota</taxon>
        <taxon>Alphaproteobacteria</taxon>
        <taxon>Rhodobacterales</taxon>
        <taxon>Roseobacteraceae</taxon>
        <taxon>Phaeobacter</taxon>
    </lineage>
</organism>
<comment type="similarity">
    <text evidence="1">Belongs to the LysR transcriptional regulatory family.</text>
</comment>
<dbReference type="Pfam" id="PF00126">
    <property type="entry name" value="HTH_1"/>
    <property type="match status" value="1"/>
</dbReference>
<dbReference type="AlphaFoldDB" id="A0A1B0ZTY1"/>
<evidence type="ECO:0000256" key="2">
    <source>
        <dbReference type="ARBA" id="ARBA00023015"/>
    </source>
</evidence>
<reference evidence="6 7" key="1">
    <citation type="submission" date="2016-04" db="EMBL/GenBank/DDBJ databases">
        <authorList>
            <person name="Evans L.H."/>
            <person name="Alamgir A."/>
            <person name="Owens N."/>
            <person name="Weber N.D."/>
            <person name="Virtaneva K."/>
            <person name="Barbian K."/>
            <person name="Babar A."/>
            <person name="Rosenke K."/>
        </authorList>
    </citation>
    <scope>NUCLEOTIDE SEQUENCE [LARGE SCALE GENOMIC DNA]</scope>
    <source>
        <strain evidence="6 7">JL2886</strain>
    </source>
</reference>
<dbReference type="PANTHER" id="PTHR30537:SF74">
    <property type="entry name" value="HTH-TYPE TRANSCRIPTIONAL REGULATOR TRPI"/>
    <property type="match status" value="1"/>
</dbReference>
<dbReference type="PANTHER" id="PTHR30537">
    <property type="entry name" value="HTH-TYPE TRANSCRIPTIONAL REGULATOR"/>
    <property type="match status" value="1"/>
</dbReference>
<dbReference type="InterPro" id="IPR000847">
    <property type="entry name" value="LysR_HTH_N"/>
</dbReference>
<name>A0A1B0ZTY1_9RHOB</name>
<dbReference type="InterPro" id="IPR036388">
    <property type="entry name" value="WH-like_DNA-bd_sf"/>
</dbReference>
<evidence type="ECO:0000313" key="7">
    <source>
        <dbReference type="Proteomes" id="UP000092565"/>
    </source>
</evidence>
<sequence>MRRLPHVNWLRSFEAAARHSSFSAAAEELHLTPAAVSQQIRQLEHHLGIQLFKRLPKGVQLTDIGLAYAIPVRKSFVEMQAATDGLFRVQSKSVVRVRCSISFAALILAPLLRDFALEFPEIDVELSTAVWSDRIDGAGVDLDIRYGEGEWPEQTVHPLPVEGATLVCHPDYAAHFGPEPDQETLDGADIVQVVGSETDWDRLFHHCGIDAPRPPHWMKADSSLIAMQILSAGHGCALISRSFARRALDEGRLVAPFDLDLPMQTNFVLVERDDLRRHRDVRKLIDWLLVQRI</sequence>
<dbReference type="PRINTS" id="PR00039">
    <property type="entry name" value="HTHLYSR"/>
</dbReference>
<keyword evidence="3" id="KW-0238">DNA-binding</keyword>
<dbReference type="InterPro" id="IPR036390">
    <property type="entry name" value="WH_DNA-bd_sf"/>
</dbReference>
<dbReference type="PROSITE" id="PS50931">
    <property type="entry name" value="HTH_LYSR"/>
    <property type="match status" value="1"/>
</dbReference>
<gene>
    <name evidence="6" type="primary">gcvA</name>
    <name evidence="6" type="ORF">JL2886_02692</name>
</gene>
<dbReference type="FunFam" id="1.10.10.10:FF:000038">
    <property type="entry name" value="Glycine cleavage system transcriptional activator"/>
    <property type="match status" value="1"/>
</dbReference>
<evidence type="ECO:0000256" key="3">
    <source>
        <dbReference type="ARBA" id="ARBA00023125"/>
    </source>
</evidence>
<dbReference type="EMBL" id="CP015124">
    <property type="protein sequence ID" value="ANP37580.1"/>
    <property type="molecule type" value="Genomic_DNA"/>
</dbReference>
<dbReference type="Gene3D" id="3.40.190.10">
    <property type="entry name" value="Periplasmic binding protein-like II"/>
    <property type="match status" value="2"/>
</dbReference>
<evidence type="ECO:0000256" key="1">
    <source>
        <dbReference type="ARBA" id="ARBA00009437"/>
    </source>
</evidence>
<evidence type="ECO:0000313" key="6">
    <source>
        <dbReference type="EMBL" id="ANP37580.1"/>
    </source>
</evidence>
<proteinExistence type="inferred from homology"/>
<dbReference type="InterPro" id="IPR058163">
    <property type="entry name" value="LysR-type_TF_proteobact-type"/>
</dbReference>
<dbReference type="Gene3D" id="1.10.10.10">
    <property type="entry name" value="Winged helix-like DNA-binding domain superfamily/Winged helix DNA-binding domain"/>
    <property type="match status" value="1"/>
</dbReference>
<evidence type="ECO:0000259" key="5">
    <source>
        <dbReference type="PROSITE" id="PS50931"/>
    </source>
</evidence>
<keyword evidence="4" id="KW-0804">Transcription</keyword>
<dbReference type="GO" id="GO:0043565">
    <property type="term" value="F:sequence-specific DNA binding"/>
    <property type="evidence" value="ECO:0007669"/>
    <property type="project" value="TreeGrafter"/>
</dbReference>
<keyword evidence="2" id="KW-0805">Transcription regulation</keyword>
<dbReference type="Proteomes" id="UP000092565">
    <property type="component" value="Chromosome"/>
</dbReference>
<dbReference type="Pfam" id="PF03466">
    <property type="entry name" value="LysR_substrate"/>
    <property type="match status" value="1"/>
</dbReference>
<accession>A0A1B0ZTY1</accession>
<protein>
    <submittedName>
        <fullName evidence="6">LysR family transcriptional regulator</fullName>
    </submittedName>
</protein>
<keyword evidence="7" id="KW-1185">Reference proteome</keyword>
<feature type="domain" description="HTH lysR-type" evidence="5">
    <location>
        <begin position="5"/>
        <end position="62"/>
    </location>
</feature>
<dbReference type="InterPro" id="IPR005119">
    <property type="entry name" value="LysR_subst-bd"/>
</dbReference>
<dbReference type="GO" id="GO:0003700">
    <property type="term" value="F:DNA-binding transcription factor activity"/>
    <property type="evidence" value="ECO:0007669"/>
    <property type="project" value="InterPro"/>
</dbReference>